<dbReference type="SUPFAM" id="SSF53474">
    <property type="entry name" value="alpha/beta-Hydrolases"/>
    <property type="match status" value="1"/>
</dbReference>
<evidence type="ECO:0000256" key="4">
    <source>
        <dbReference type="SAM" id="MobiDB-lite"/>
    </source>
</evidence>
<sequence>MNVRRGWLTAPVATSIVMFATDAESRRGGTTARWLRMGEHMRITGFRRALVAAVAAAATAGTATAGSAVPQEAADPTVQTAGQTGVGTAVATAVDERTDRVAEALKRKRPRPKPTPTPTANPEAVKVDRVPTPEPDWWNCSVLFGAGECAEIDLPLDYDEPDGEKTTVAVLRVKARDQANKIGTLFLNPGGPGGSGVWIAADAEWFLSDEVLDRFDIVGFDPRGINYSSNVTCWRNQGEAYAALEGMFVPFPLGRTQEAAYIGSAKAFGRSCSESGNPLAGSMSTAQVARDMDVLRRMVGDDQLTYLGFSYGSQLGNVYANMFPERVRAVAIDGVLDPEAWVGTDANAGVPSTMRLRSGEAAHKGLTEVLDRCEAAGSDYCTLAGLGDPREVYAEIAASLRRSPLQFVDEETGEVYYEFTYGNLINWMLGNLYYPDAGYWIDQDLTMIYYELTGEYPEGVDEDEHAAAVRTALPLRVRTAQARGTVPESAPGPRSTTRFGFPYYNDNEAFASVLCTDGRNPARAEQWRQFAARADRSAPGFGPYWTWASAPCASSTWTVRDEDAWTGPFTNVTAHPVLVVGNYWDPATSYEGAQAVATQLPGSRLVSSDSWGHTAYGTSECATSAIDQYLIGQQLPEEGTVCVGDVQPFTERLTEPGELDLPDLDELRTMATDDEPGAPTSGEAGVPDRLPPVVPPVPGALPRR</sequence>
<evidence type="ECO:0000313" key="8">
    <source>
        <dbReference type="Proteomes" id="UP000054314"/>
    </source>
</evidence>
<evidence type="ECO:0000256" key="1">
    <source>
        <dbReference type="ARBA" id="ARBA00010088"/>
    </source>
</evidence>
<dbReference type="InterPro" id="IPR013595">
    <property type="entry name" value="Pept_S33_TAP-like_C"/>
</dbReference>
<feature type="domain" description="AB hydrolase-1" evidence="5">
    <location>
        <begin position="184"/>
        <end position="341"/>
    </location>
</feature>
<keyword evidence="2" id="KW-0732">Signal</keyword>
<feature type="domain" description="Peptidase S33 tripeptidyl aminopeptidase-like C-terminal" evidence="6">
    <location>
        <begin position="539"/>
        <end position="642"/>
    </location>
</feature>
<evidence type="ECO:0000256" key="2">
    <source>
        <dbReference type="ARBA" id="ARBA00022729"/>
    </source>
</evidence>
<evidence type="ECO:0000256" key="3">
    <source>
        <dbReference type="ARBA" id="ARBA00022801"/>
    </source>
</evidence>
<dbReference type="InterPro" id="IPR051601">
    <property type="entry name" value="Serine_prot/Carboxylest_S33"/>
</dbReference>
<dbReference type="PANTHER" id="PTHR43248">
    <property type="entry name" value="2-SUCCINYL-6-HYDROXY-2,4-CYCLOHEXADIENE-1-CARBOXYLATE SYNTHASE"/>
    <property type="match status" value="1"/>
</dbReference>
<name>A0A0A0BY14_9CELL</name>
<gene>
    <name evidence="7" type="ORF">N869_01505</name>
</gene>
<keyword evidence="3" id="KW-0378">Hydrolase</keyword>
<dbReference type="GO" id="GO:0016787">
    <property type="term" value="F:hydrolase activity"/>
    <property type="evidence" value="ECO:0007669"/>
    <property type="project" value="UniProtKB-KW"/>
</dbReference>
<feature type="compositionally biased region" description="Pro residues" evidence="4">
    <location>
        <begin position="689"/>
        <end position="704"/>
    </location>
</feature>
<feature type="region of interest" description="Disordered" evidence="4">
    <location>
        <begin position="668"/>
        <end position="704"/>
    </location>
</feature>
<dbReference type="Proteomes" id="UP000054314">
    <property type="component" value="Unassembled WGS sequence"/>
</dbReference>
<evidence type="ECO:0000313" key="7">
    <source>
        <dbReference type="EMBL" id="KGM12855.1"/>
    </source>
</evidence>
<organism evidence="7 8">
    <name type="scientific">Cellulomonas bogoriensis 69B4 = DSM 16987</name>
    <dbReference type="NCBI Taxonomy" id="1386082"/>
    <lineage>
        <taxon>Bacteria</taxon>
        <taxon>Bacillati</taxon>
        <taxon>Actinomycetota</taxon>
        <taxon>Actinomycetes</taxon>
        <taxon>Micrococcales</taxon>
        <taxon>Cellulomonadaceae</taxon>
        <taxon>Cellulomonas</taxon>
    </lineage>
</organism>
<proteinExistence type="inferred from homology"/>
<evidence type="ECO:0000259" key="6">
    <source>
        <dbReference type="Pfam" id="PF08386"/>
    </source>
</evidence>
<comment type="caution">
    <text evidence="7">The sequence shown here is derived from an EMBL/GenBank/DDBJ whole genome shotgun (WGS) entry which is preliminary data.</text>
</comment>
<dbReference type="EMBL" id="AXCZ01000089">
    <property type="protein sequence ID" value="KGM12855.1"/>
    <property type="molecule type" value="Genomic_DNA"/>
</dbReference>
<dbReference type="Gene3D" id="3.40.50.1820">
    <property type="entry name" value="alpha/beta hydrolase"/>
    <property type="match status" value="1"/>
</dbReference>
<keyword evidence="8" id="KW-1185">Reference proteome</keyword>
<accession>A0A0A0BY14</accession>
<dbReference type="Pfam" id="PF08386">
    <property type="entry name" value="Abhydrolase_4"/>
    <property type="match status" value="1"/>
</dbReference>
<dbReference type="AlphaFoldDB" id="A0A0A0BY14"/>
<dbReference type="InterPro" id="IPR029058">
    <property type="entry name" value="AB_hydrolase_fold"/>
</dbReference>
<dbReference type="InterPro" id="IPR000073">
    <property type="entry name" value="AB_hydrolase_1"/>
</dbReference>
<dbReference type="Pfam" id="PF00561">
    <property type="entry name" value="Abhydrolase_1"/>
    <property type="match status" value="1"/>
</dbReference>
<comment type="similarity">
    <text evidence="1">Belongs to the peptidase S33 family.</text>
</comment>
<reference evidence="7 8" key="1">
    <citation type="submission" date="2013-08" db="EMBL/GenBank/DDBJ databases">
        <title>Genome sequencing of Cellulomonas bogoriensis 69B4.</title>
        <authorList>
            <person name="Chen F."/>
            <person name="Li Y."/>
            <person name="Wang G."/>
        </authorList>
    </citation>
    <scope>NUCLEOTIDE SEQUENCE [LARGE SCALE GENOMIC DNA]</scope>
    <source>
        <strain evidence="7 8">69B4</strain>
    </source>
</reference>
<protein>
    <submittedName>
        <fullName evidence="7">Transporter</fullName>
    </submittedName>
</protein>
<dbReference type="PANTHER" id="PTHR43248:SF29">
    <property type="entry name" value="TRIPEPTIDYL AMINOPEPTIDASE"/>
    <property type="match status" value="1"/>
</dbReference>
<evidence type="ECO:0000259" key="5">
    <source>
        <dbReference type="Pfam" id="PF00561"/>
    </source>
</evidence>
<feature type="region of interest" description="Disordered" evidence="4">
    <location>
        <begin position="103"/>
        <end position="130"/>
    </location>
</feature>